<evidence type="ECO:0000313" key="5">
    <source>
        <dbReference type="Proteomes" id="UP000002805"/>
    </source>
</evidence>
<feature type="domain" description="MaoC-like" evidence="3">
    <location>
        <begin position="176"/>
        <end position="268"/>
    </location>
</feature>
<evidence type="ECO:0000313" key="4">
    <source>
        <dbReference type="EMBL" id="EFH32278.1"/>
    </source>
</evidence>
<proteinExistence type="inferred from homology"/>
<dbReference type="CDD" id="cd03441">
    <property type="entry name" value="R_hydratase_like"/>
    <property type="match status" value="1"/>
</dbReference>
<evidence type="ECO:0000259" key="3">
    <source>
        <dbReference type="Pfam" id="PF01575"/>
    </source>
</evidence>
<name>D6X893_STRE2</name>
<dbReference type="Proteomes" id="UP000002805">
    <property type="component" value="Chromosome"/>
</dbReference>
<dbReference type="Pfam" id="PF01575">
    <property type="entry name" value="MaoC_dehydratas"/>
    <property type="match status" value="1"/>
</dbReference>
<keyword evidence="5" id="KW-1185">Reference proteome</keyword>
<dbReference type="Gene3D" id="3.10.129.10">
    <property type="entry name" value="Hotdog Thioesterase"/>
    <property type="match status" value="1"/>
</dbReference>
<dbReference type="PANTHER" id="PTHR43841:SF3">
    <property type="entry name" value="(3R)-HYDROXYACYL-ACP DEHYDRATASE SUBUNIT HADB"/>
    <property type="match status" value="1"/>
</dbReference>
<dbReference type="GO" id="GO:0006633">
    <property type="term" value="P:fatty acid biosynthetic process"/>
    <property type="evidence" value="ECO:0007669"/>
    <property type="project" value="InterPro"/>
</dbReference>
<evidence type="ECO:0000256" key="1">
    <source>
        <dbReference type="ARBA" id="ARBA00005254"/>
    </source>
</evidence>
<organism evidence="4 5">
    <name type="scientific">Streptomyces pristinaespiralis (strain ATCC 25486 / DSM 40338 / CBS 914.69 / JCM 4507 / KCC S-0507 / NBRC 13074 / NRRL 2958 / 5647)</name>
    <dbReference type="NCBI Taxonomy" id="457429"/>
    <lineage>
        <taxon>Bacteria</taxon>
        <taxon>Bacillati</taxon>
        <taxon>Actinomycetota</taxon>
        <taxon>Actinomycetes</taxon>
        <taxon>Kitasatosporales</taxon>
        <taxon>Streptomycetaceae</taxon>
        <taxon>Streptomyces</taxon>
    </lineage>
</organism>
<dbReference type="PANTHER" id="PTHR43841">
    <property type="entry name" value="3-HYDROXYACYL-THIOESTER DEHYDRATASE HTDX-RELATED"/>
    <property type="match status" value="1"/>
</dbReference>
<comment type="similarity">
    <text evidence="1">Belongs to the enoyl-CoA hydratase/isomerase family.</text>
</comment>
<dbReference type="InterPro" id="IPR002539">
    <property type="entry name" value="MaoC-like_dom"/>
</dbReference>
<accession>D6X893</accession>
<dbReference type="InterPro" id="IPR003965">
    <property type="entry name" value="Fatty_acid_synthase"/>
</dbReference>
<reference evidence="5" key="2">
    <citation type="submission" date="2009-10" db="EMBL/GenBank/DDBJ databases">
        <title>The genome sequence of Streptomyces pristinaespiralis strain ATCC 25486.</title>
        <authorList>
            <consortium name="The Broad Institute Genome Sequencing Platform"/>
            <consortium name="Broad Institute Microbial Sequencing Center"/>
            <person name="Fischbach M."/>
            <person name="Godfrey P."/>
            <person name="Ward D."/>
            <person name="Young S."/>
            <person name="Zeng Q."/>
            <person name="Koehrsen M."/>
            <person name="Alvarado L."/>
            <person name="Berlin A.M."/>
            <person name="Bochicchio J."/>
            <person name="Borenstein D."/>
            <person name="Chapman S.B."/>
            <person name="Chen Z."/>
            <person name="Engels R."/>
            <person name="Freedman E."/>
            <person name="Gellesch M."/>
            <person name="Goldberg J."/>
            <person name="Griggs A."/>
            <person name="Gujja S."/>
            <person name="Heilman E.R."/>
            <person name="Heiman D.I."/>
            <person name="Hepburn T.A."/>
            <person name="Howarth C."/>
            <person name="Jen D."/>
            <person name="Larson L."/>
            <person name="Lewis B."/>
            <person name="Mehta T."/>
            <person name="Park D."/>
            <person name="Pearson M."/>
            <person name="Richards J."/>
            <person name="Roberts A."/>
            <person name="Saif S."/>
            <person name="Shea T.D."/>
            <person name="Shenoy N."/>
            <person name="Sisk P."/>
            <person name="Stolte C."/>
            <person name="Sykes S.N."/>
            <person name="Thomson T."/>
            <person name="Walk T."/>
            <person name="White J."/>
            <person name="Yandava C."/>
            <person name="Straight P."/>
            <person name="Clardy J."/>
            <person name="Hung D."/>
            <person name="Kolter R."/>
            <person name="Mekalanos J."/>
            <person name="Walker S."/>
            <person name="Walsh C.T."/>
            <person name="Wieland-Brown L.C."/>
            <person name="Haas B."/>
            <person name="Nusbaum C."/>
            <person name="Birren B."/>
        </authorList>
    </citation>
    <scope>NUCLEOTIDE SEQUENCE [LARGE SCALE GENOMIC DNA]</scope>
    <source>
        <strain evidence="5">ATCC 25486 / DSM 40338 / CBS 914.69 / JCM 4507 / NBRC 13074 / NRRL 2958 / 5647</strain>
    </source>
</reference>
<dbReference type="SUPFAM" id="SSF54637">
    <property type="entry name" value="Thioesterase/thiol ester dehydrase-isomerase"/>
    <property type="match status" value="2"/>
</dbReference>
<dbReference type="eggNOG" id="COG2030">
    <property type="taxonomic scope" value="Bacteria"/>
</dbReference>
<dbReference type="AlphaFoldDB" id="D6X893"/>
<dbReference type="GO" id="GO:0005835">
    <property type="term" value="C:fatty acid synthase complex"/>
    <property type="evidence" value="ECO:0007669"/>
    <property type="project" value="InterPro"/>
</dbReference>
<protein>
    <submittedName>
        <fullName evidence="4">Predicted protein</fullName>
    </submittedName>
</protein>
<dbReference type="EMBL" id="CM000950">
    <property type="protein sequence ID" value="EFH32278.1"/>
    <property type="molecule type" value="Genomic_DNA"/>
</dbReference>
<sequence>MLCTSPFPRRSEGRSVYGGNQMTTPPALARTAQRTASAAEIDAYRTAVRPGLPPAASRDASPVHTFVLAHTLADKAVRALTAGEESTSVVHLGQDIRLERPVRPREQVTVQLDITGARREARGTRIAVRSRLTGDDGTAFAELTTHALLLGARATEPFGDIPPAAAPGPAGPNGEPATARHTLTEETIRAYAHASGDLNPIHLDAEAARAAGFDTVIAHGMSVVALALEEIADRYADGDITRIHALGGRFSAPVAPGVPLDITLQPDDTRTVVRFTCRTPGGPAVKSGWAHLR</sequence>
<evidence type="ECO:0000256" key="2">
    <source>
        <dbReference type="SAM" id="MobiDB-lite"/>
    </source>
</evidence>
<dbReference type="HOGENOM" id="CLU_949720_0_0_11"/>
<gene>
    <name evidence="4" type="ORF">SSDG_07545</name>
</gene>
<dbReference type="InterPro" id="IPR029069">
    <property type="entry name" value="HotDog_dom_sf"/>
</dbReference>
<dbReference type="PRINTS" id="PR01483">
    <property type="entry name" value="FASYNTHASE"/>
</dbReference>
<feature type="region of interest" description="Disordered" evidence="2">
    <location>
        <begin position="1"/>
        <end position="25"/>
    </location>
</feature>
<reference evidence="5" key="1">
    <citation type="submission" date="2008-02" db="EMBL/GenBank/DDBJ databases">
        <authorList>
            <consortium name="The Broad Institute Genome Sequencing Platform"/>
            <person name="Fischbach M."/>
            <person name="Ward D."/>
            <person name="Young S."/>
            <person name="Jaffe D."/>
            <person name="Gnerre S."/>
            <person name="Berlin A."/>
            <person name="Heiman D."/>
            <person name="Hepburn T."/>
            <person name="Sykes S."/>
            <person name="Alvarado L."/>
            <person name="Kodira C.D."/>
            <person name="Straight P."/>
            <person name="Clardy J."/>
            <person name="Hung D."/>
            <person name="Kolter R."/>
            <person name="Mekalanos J."/>
            <person name="Walker S."/>
            <person name="Walsh C.T."/>
            <person name="Lander E."/>
            <person name="Galagan J."/>
            <person name="Nusbaum C."/>
            <person name="Birren B."/>
        </authorList>
    </citation>
    <scope>NUCLEOTIDE SEQUENCE [LARGE SCALE GENOMIC DNA]</scope>
    <source>
        <strain evidence="5">ATCC 25486 / DSM 40338 / CBS 914.69 / JCM 4507 / NBRC 13074 / NRRL 2958 / 5647</strain>
    </source>
</reference>
<dbReference type="GO" id="GO:0004312">
    <property type="term" value="F:fatty acid synthase activity"/>
    <property type="evidence" value="ECO:0007669"/>
    <property type="project" value="InterPro"/>
</dbReference>